<evidence type="ECO:0000313" key="2">
    <source>
        <dbReference type="EMBL" id="MCR8828058.1"/>
    </source>
</evidence>
<evidence type="ECO:0000313" key="3">
    <source>
        <dbReference type="Proteomes" id="UP001165396"/>
    </source>
</evidence>
<name>A0ABT1Z4L3_9RHOB</name>
<keyword evidence="1" id="KW-0732">Signal</keyword>
<feature type="signal peptide" evidence="1">
    <location>
        <begin position="1"/>
        <end position="32"/>
    </location>
</feature>
<comment type="caution">
    <text evidence="2">The sequence shown here is derived from an EMBL/GenBank/DDBJ whole genome shotgun (WGS) entry which is preliminary data.</text>
</comment>
<dbReference type="EMBL" id="JANKJG010000015">
    <property type="protein sequence ID" value="MCR8828058.1"/>
    <property type="molecule type" value="Genomic_DNA"/>
</dbReference>
<protein>
    <submittedName>
        <fullName evidence="2">Uncharacterized protein</fullName>
    </submittedName>
</protein>
<accession>A0ABT1Z4L3</accession>
<dbReference type="RefSeq" id="WP_258295829.1">
    <property type="nucleotide sequence ID" value="NZ_JANKJG010000015.1"/>
</dbReference>
<evidence type="ECO:0000256" key="1">
    <source>
        <dbReference type="SAM" id="SignalP"/>
    </source>
</evidence>
<sequence>MLNTRAKSALRRAVMAISVVLGAQLYAPSASAKRSTGDFVPPVTLEKELGRKFVLRMAGMPDGIGQAMMRIDAADQAMNNRQPVSDLSGADVWVVGLEDWHQTDWLKDSPWHALFAARLSESPETSLFRSFQWRVHTGQHIDVHFVNLSQVSEVPPLCLALAVYDLSREVMPELRLNGSATRSARARKCMREGWSDMPVASK</sequence>
<proteinExistence type="predicted"/>
<gene>
    <name evidence="2" type="ORF">NTA49_16075</name>
</gene>
<dbReference type="Proteomes" id="UP001165396">
    <property type="component" value="Unassembled WGS sequence"/>
</dbReference>
<keyword evidence="3" id="KW-1185">Reference proteome</keyword>
<reference evidence="2" key="1">
    <citation type="submission" date="2022-07" db="EMBL/GenBank/DDBJ databases">
        <title>Pseudosulfitobacter sp. strain AP-MA-4, whole genome sequence.</title>
        <authorList>
            <person name="Jiang Y."/>
        </authorList>
    </citation>
    <scope>NUCLEOTIDE SEQUENCE</scope>
    <source>
        <strain evidence="2">AP-MA-4</strain>
    </source>
</reference>
<organism evidence="2 3">
    <name type="scientific">Pseudosulfitobacter koreensis</name>
    <dbReference type="NCBI Taxonomy" id="2968472"/>
    <lineage>
        <taxon>Bacteria</taxon>
        <taxon>Pseudomonadati</taxon>
        <taxon>Pseudomonadota</taxon>
        <taxon>Alphaproteobacteria</taxon>
        <taxon>Rhodobacterales</taxon>
        <taxon>Roseobacteraceae</taxon>
        <taxon>Pseudosulfitobacter</taxon>
    </lineage>
</organism>
<feature type="chain" id="PRO_5047056581" evidence="1">
    <location>
        <begin position="33"/>
        <end position="202"/>
    </location>
</feature>